<evidence type="ECO:0000256" key="1">
    <source>
        <dbReference type="SAM" id="Phobius"/>
    </source>
</evidence>
<feature type="transmembrane region" description="Helical" evidence="1">
    <location>
        <begin position="88"/>
        <end position="107"/>
    </location>
</feature>
<dbReference type="RefSeq" id="WP_209483393.1">
    <property type="nucleotide sequence ID" value="NZ_JAGGKQ010000004.1"/>
</dbReference>
<dbReference type="EMBL" id="JAGGKQ010000004">
    <property type="protein sequence ID" value="MBP1921813.1"/>
    <property type="molecule type" value="Genomic_DNA"/>
</dbReference>
<accession>A0A8T4GCI1</accession>
<protein>
    <submittedName>
        <fullName evidence="2">Uncharacterized protein</fullName>
    </submittedName>
</protein>
<organism evidence="2 3">
    <name type="scientific">Halorubrum alkaliphilum</name>
    <dbReference type="NCBI Taxonomy" id="261290"/>
    <lineage>
        <taxon>Archaea</taxon>
        <taxon>Methanobacteriati</taxon>
        <taxon>Methanobacteriota</taxon>
        <taxon>Stenosarchaea group</taxon>
        <taxon>Halobacteria</taxon>
        <taxon>Halobacteriales</taxon>
        <taxon>Haloferacaceae</taxon>
        <taxon>Halorubrum</taxon>
    </lineage>
</organism>
<dbReference type="AlphaFoldDB" id="A0A8T4GCI1"/>
<feature type="transmembrane region" description="Helical" evidence="1">
    <location>
        <begin position="62"/>
        <end position="81"/>
    </location>
</feature>
<keyword evidence="3" id="KW-1185">Reference proteome</keyword>
<keyword evidence="1" id="KW-0472">Membrane</keyword>
<sequence>MSLHDAPVSLLRRRAPGESDLSGFERTMYAVVCVTSGLFAFLIGAAALLTGPVAVDAAVQPGVVTAAVYGGFGSLAVISGVALYRQRVLGWVGGVVALAIIAGWGLVLAVGGAVHGVLTTIALAPVVWRLVADRPRRHL</sequence>
<name>A0A8T4GCI1_9EURY</name>
<feature type="transmembrane region" description="Helical" evidence="1">
    <location>
        <begin position="113"/>
        <end position="131"/>
    </location>
</feature>
<reference evidence="2" key="1">
    <citation type="submission" date="2021-03" db="EMBL/GenBank/DDBJ databases">
        <title>Genomic Encyclopedia of Type Strains, Phase IV (KMG-IV): sequencing the most valuable type-strain genomes for metagenomic binning, comparative biology and taxonomic classification.</title>
        <authorList>
            <person name="Goeker M."/>
        </authorList>
    </citation>
    <scope>NUCLEOTIDE SEQUENCE</scope>
    <source>
        <strain evidence="2">DSM 23564</strain>
    </source>
</reference>
<proteinExistence type="predicted"/>
<gene>
    <name evidence="2" type="ORF">J2751_000810</name>
</gene>
<feature type="transmembrane region" description="Helical" evidence="1">
    <location>
        <begin position="28"/>
        <end position="50"/>
    </location>
</feature>
<evidence type="ECO:0000313" key="3">
    <source>
        <dbReference type="Proteomes" id="UP000823588"/>
    </source>
</evidence>
<dbReference type="Proteomes" id="UP000823588">
    <property type="component" value="Unassembled WGS sequence"/>
</dbReference>
<keyword evidence="1" id="KW-0812">Transmembrane</keyword>
<evidence type="ECO:0000313" key="2">
    <source>
        <dbReference type="EMBL" id="MBP1921813.1"/>
    </source>
</evidence>
<keyword evidence="1" id="KW-1133">Transmembrane helix</keyword>
<comment type="caution">
    <text evidence="2">The sequence shown here is derived from an EMBL/GenBank/DDBJ whole genome shotgun (WGS) entry which is preliminary data.</text>
</comment>